<sequence length="201" mass="23813">MDRKDKPWWMLIGSGKFTVNSAWELVRQEANNEIMNIWGKGVPFKVSFLMWRIWRMRIPIGEVLKSFDNLFINCTDSNSVWRYFAEAAGIQGPFVQLKQVIEVWWKAECAVKLKSLFKVTPAFIICHIWKRRNLIRHGSNMTIRAMILGITRQLIWFFKTKFPWMSGVPNTWPEMVKYLEKYRPLICSKTVIWKAPSSNCF</sequence>
<keyword evidence="3" id="KW-1185">Reference proteome</keyword>
<evidence type="ECO:0000313" key="3">
    <source>
        <dbReference type="Proteomes" id="UP000826656"/>
    </source>
</evidence>
<evidence type="ECO:0000313" key="2">
    <source>
        <dbReference type="EMBL" id="KAH0755894.1"/>
    </source>
</evidence>
<name>A0ABQ7UVM4_SOLTU</name>
<accession>A0ABQ7UVM4</accession>
<gene>
    <name evidence="2" type="ORF">KY290_026164</name>
</gene>
<reference evidence="2 3" key="1">
    <citation type="journal article" date="2021" name="bioRxiv">
        <title>Chromosome-scale and haplotype-resolved genome assembly of a tetraploid potato cultivar.</title>
        <authorList>
            <person name="Sun H."/>
            <person name="Jiao W.-B."/>
            <person name="Krause K."/>
            <person name="Campoy J.A."/>
            <person name="Goel M."/>
            <person name="Folz-Donahue K."/>
            <person name="Kukat C."/>
            <person name="Huettel B."/>
            <person name="Schneeberger K."/>
        </authorList>
    </citation>
    <scope>NUCLEOTIDE SEQUENCE [LARGE SCALE GENOMIC DNA]</scope>
    <source>
        <strain evidence="2">SolTubOtavaFocal</strain>
        <tissue evidence="2">Leaves</tissue>
    </source>
</reference>
<comment type="caution">
    <text evidence="2">The sequence shown here is derived from an EMBL/GenBank/DDBJ whole genome shotgun (WGS) entry which is preliminary data.</text>
</comment>
<proteinExistence type="predicted"/>
<protein>
    <recommendedName>
        <fullName evidence="1">Reverse transcriptase zinc-binding domain-containing protein</fullName>
    </recommendedName>
</protein>
<evidence type="ECO:0000259" key="1">
    <source>
        <dbReference type="Pfam" id="PF13966"/>
    </source>
</evidence>
<feature type="domain" description="Reverse transcriptase zinc-binding" evidence="1">
    <location>
        <begin position="17"/>
        <end position="67"/>
    </location>
</feature>
<dbReference type="Proteomes" id="UP000826656">
    <property type="component" value="Unassembled WGS sequence"/>
</dbReference>
<dbReference type="Pfam" id="PF13966">
    <property type="entry name" value="zf-RVT"/>
    <property type="match status" value="1"/>
</dbReference>
<organism evidence="2 3">
    <name type="scientific">Solanum tuberosum</name>
    <name type="common">Potato</name>
    <dbReference type="NCBI Taxonomy" id="4113"/>
    <lineage>
        <taxon>Eukaryota</taxon>
        <taxon>Viridiplantae</taxon>
        <taxon>Streptophyta</taxon>
        <taxon>Embryophyta</taxon>
        <taxon>Tracheophyta</taxon>
        <taxon>Spermatophyta</taxon>
        <taxon>Magnoliopsida</taxon>
        <taxon>eudicotyledons</taxon>
        <taxon>Gunneridae</taxon>
        <taxon>Pentapetalae</taxon>
        <taxon>asterids</taxon>
        <taxon>lamiids</taxon>
        <taxon>Solanales</taxon>
        <taxon>Solanaceae</taxon>
        <taxon>Solanoideae</taxon>
        <taxon>Solaneae</taxon>
        <taxon>Solanum</taxon>
    </lineage>
</organism>
<dbReference type="EMBL" id="JAIVGD010000018">
    <property type="protein sequence ID" value="KAH0755894.1"/>
    <property type="molecule type" value="Genomic_DNA"/>
</dbReference>
<dbReference type="InterPro" id="IPR026960">
    <property type="entry name" value="RVT-Znf"/>
</dbReference>